<dbReference type="InterPro" id="IPR029058">
    <property type="entry name" value="AB_hydrolase_fold"/>
</dbReference>
<sequence>MKRQIIYIHGKGGTADEALHYAPLFAGDEVTGFDYKSHTPWEAEKEFSEYFDKQTKDCGEVILIANSIGAYLSMASLHDKKISQAFFISPIVDMEKLITDMMAWENITEQELNDRKEIPTKFGETLSWEYLCYVREHTIKWHIPTHIIYGDKDSLTSYDTVKAFAERISAEISVMKDGEHWFHTDEQMAFIDETIKNHYKGKIV</sequence>
<dbReference type="SUPFAM" id="SSF53474">
    <property type="entry name" value="alpha/beta-Hydrolases"/>
    <property type="match status" value="1"/>
</dbReference>
<dbReference type="Gene3D" id="3.40.50.1820">
    <property type="entry name" value="alpha/beta hydrolase"/>
    <property type="match status" value="1"/>
</dbReference>
<dbReference type="RefSeq" id="WP_074833339.1">
    <property type="nucleotide sequence ID" value="NZ_FOAT01000008.1"/>
</dbReference>
<evidence type="ECO:0000313" key="1">
    <source>
        <dbReference type="EMBL" id="SEK93297.1"/>
    </source>
</evidence>
<evidence type="ECO:0008006" key="3">
    <source>
        <dbReference type="Google" id="ProtNLM"/>
    </source>
</evidence>
<proteinExistence type="predicted"/>
<reference evidence="1 2" key="1">
    <citation type="submission" date="2016-10" db="EMBL/GenBank/DDBJ databases">
        <authorList>
            <person name="de Groot N.N."/>
        </authorList>
    </citation>
    <scope>NUCLEOTIDE SEQUENCE [LARGE SCALE GENOMIC DNA]</scope>
    <source>
        <strain evidence="1 2">KH2T6</strain>
    </source>
</reference>
<name>A0A1H7L4V7_RUMAL</name>
<dbReference type="AlphaFoldDB" id="A0A1H7L4V7"/>
<organism evidence="1 2">
    <name type="scientific">Ruminococcus albus</name>
    <dbReference type="NCBI Taxonomy" id="1264"/>
    <lineage>
        <taxon>Bacteria</taxon>
        <taxon>Bacillati</taxon>
        <taxon>Bacillota</taxon>
        <taxon>Clostridia</taxon>
        <taxon>Eubacteriales</taxon>
        <taxon>Oscillospiraceae</taxon>
        <taxon>Ruminococcus</taxon>
    </lineage>
</organism>
<accession>A0A1H7L4V7</accession>
<dbReference type="Proteomes" id="UP000186015">
    <property type="component" value="Unassembled WGS sequence"/>
</dbReference>
<protein>
    <recommendedName>
        <fullName evidence="3">Alpha/beta hydrolase</fullName>
    </recommendedName>
</protein>
<gene>
    <name evidence="1" type="ORF">SAMN05216469_10832</name>
</gene>
<dbReference type="OrthoDB" id="358525at2"/>
<dbReference type="EMBL" id="FOAT01000008">
    <property type="protein sequence ID" value="SEK93297.1"/>
    <property type="molecule type" value="Genomic_DNA"/>
</dbReference>
<evidence type="ECO:0000313" key="2">
    <source>
        <dbReference type="Proteomes" id="UP000186015"/>
    </source>
</evidence>